<dbReference type="Proteomes" id="UP000245609">
    <property type="component" value="Unassembled WGS sequence"/>
</dbReference>
<feature type="compositionally biased region" description="Basic and acidic residues" evidence="9">
    <location>
        <begin position="61"/>
        <end position="72"/>
    </location>
</feature>
<comment type="similarity">
    <text evidence="2">Belongs to the SNF2/RAD54 helicase family.</text>
</comment>
<evidence type="ECO:0000313" key="12">
    <source>
        <dbReference type="EMBL" id="PVU89778.1"/>
    </source>
</evidence>
<keyword evidence="13" id="KW-1185">Reference proteome</keyword>
<dbReference type="Gene3D" id="3.40.50.300">
    <property type="entry name" value="P-loop containing nucleotide triphosphate hydrolases"/>
    <property type="match status" value="1"/>
</dbReference>
<feature type="domain" description="Helicase ATP-binding" evidence="10">
    <location>
        <begin position="173"/>
        <end position="340"/>
    </location>
</feature>
<dbReference type="InterPro" id="IPR027417">
    <property type="entry name" value="P-loop_NTPase"/>
</dbReference>
<dbReference type="GO" id="GO:0004386">
    <property type="term" value="F:helicase activity"/>
    <property type="evidence" value="ECO:0007669"/>
    <property type="project" value="UniProtKB-KW"/>
</dbReference>
<evidence type="ECO:0000256" key="7">
    <source>
        <dbReference type="ARBA" id="ARBA00023054"/>
    </source>
</evidence>
<keyword evidence="4" id="KW-0378">Hydrolase</keyword>
<evidence type="ECO:0000256" key="3">
    <source>
        <dbReference type="ARBA" id="ARBA00022741"/>
    </source>
</evidence>
<dbReference type="PROSITE" id="PS51194">
    <property type="entry name" value="HELICASE_CTER"/>
    <property type="match status" value="1"/>
</dbReference>
<keyword evidence="3" id="KW-0547">Nucleotide-binding</keyword>
<dbReference type="InterPro" id="IPR001650">
    <property type="entry name" value="Helicase_C-like"/>
</dbReference>
<protein>
    <submittedName>
        <fullName evidence="12">Uncharacterized protein</fullName>
    </submittedName>
</protein>
<dbReference type="CDD" id="cd18793">
    <property type="entry name" value="SF2_C_SNF"/>
    <property type="match status" value="1"/>
</dbReference>
<dbReference type="Gene3D" id="3.40.50.10810">
    <property type="entry name" value="Tandem AAA-ATPase domain"/>
    <property type="match status" value="1"/>
</dbReference>
<dbReference type="SMART" id="SM00487">
    <property type="entry name" value="DEXDc"/>
    <property type="match status" value="1"/>
</dbReference>
<organism evidence="12 13">
    <name type="scientific">Smittium megazygosporum</name>
    <dbReference type="NCBI Taxonomy" id="133381"/>
    <lineage>
        <taxon>Eukaryota</taxon>
        <taxon>Fungi</taxon>
        <taxon>Fungi incertae sedis</taxon>
        <taxon>Zoopagomycota</taxon>
        <taxon>Kickxellomycotina</taxon>
        <taxon>Harpellomycetes</taxon>
        <taxon>Harpellales</taxon>
        <taxon>Legeriomycetaceae</taxon>
        <taxon>Smittium</taxon>
    </lineage>
</organism>
<dbReference type="GO" id="GO:0005524">
    <property type="term" value="F:ATP binding"/>
    <property type="evidence" value="ECO:0007669"/>
    <property type="project" value="UniProtKB-KW"/>
</dbReference>
<evidence type="ECO:0000259" key="11">
    <source>
        <dbReference type="PROSITE" id="PS51194"/>
    </source>
</evidence>
<dbReference type="OrthoDB" id="5857104at2759"/>
<comment type="caution">
    <text evidence="12">The sequence shown here is derived from an EMBL/GenBank/DDBJ whole genome shotgun (WGS) entry which is preliminary data.</text>
</comment>
<feature type="region of interest" description="Disordered" evidence="9">
    <location>
        <begin position="61"/>
        <end position="151"/>
    </location>
</feature>
<keyword evidence="6" id="KW-0067">ATP-binding</keyword>
<gene>
    <name evidence="12" type="ORF">BB560_006273</name>
</gene>
<name>A0A2T9YBR4_9FUNG</name>
<evidence type="ECO:0000256" key="9">
    <source>
        <dbReference type="SAM" id="MobiDB-lite"/>
    </source>
</evidence>
<evidence type="ECO:0000313" key="13">
    <source>
        <dbReference type="Proteomes" id="UP000245609"/>
    </source>
</evidence>
<proteinExistence type="inferred from homology"/>
<dbReference type="SMART" id="SM00490">
    <property type="entry name" value="HELICc"/>
    <property type="match status" value="1"/>
</dbReference>
<feature type="compositionally biased region" description="Basic and acidic residues" evidence="9">
    <location>
        <begin position="107"/>
        <end position="127"/>
    </location>
</feature>
<dbReference type="InterPro" id="IPR014001">
    <property type="entry name" value="Helicase_ATP-bd"/>
</dbReference>
<evidence type="ECO:0000259" key="10">
    <source>
        <dbReference type="PROSITE" id="PS51192"/>
    </source>
</evidence>
<feature type="domain" description="Helicase C-terminal" evidence="11">
    <location>
        <begin position="567"/>
        <end position="727"/>
    </location>
</feature>
<dbReference type="InterPro" id="IPR049730">
    <property type="entry name" value="SNF2/RAD54-like_C"/>
</dbReference>
<evidence type="ECO:0000256" key="6">
    <source>
        <dbReference type="ARBA" id="ARBA00022840"/>
    </source>
</evidence>
<evidence type="ECO:0000256" key="1">
    <source>
        <dbReference type="ARBA" id="ARBA00004123"/>
    </source>
</evidence>
<dbReference type="FunFam" id="3.40.50.10810:FF:000015">
    <property type="entry name" value="lymphoid-specific helicase isoform X1"/>
    <property type="match status" value="1"/>
</dbReference>
<sequence>MPSAEALGRTAESNEQAKKPKILSEKEVLNDDSAKFQRLNFLIEKSSAYASFLAKKIEKQKVDRIKRTERKERKAKRQLTLFESASRTSERISTRSGGKENSTIPKTRPDSKTTKKKESNLNKKVNLDEQNIELNETHKKTPEPEENKTTLSQPKSIVGTMKKYQLEGMDWLISLYENGLNGILADEMGLGKTLQTIAFLTFLREQNVFGPFLIVCPLSTLGNWVSEFKKFTPSNPVLLYHGLPEERTLLRKRNLNQDLGPKFPIIITTYEIVMRDSKYLKHFAWKYIVVDEGHRLKNLNCQLIKELKLYQSANRLLLTGTPLQNKLSELWSLLNFLLPDIFDDLDMFQEWFNFDDISNEDGRNKIINQETTNKIISKLHHILQPFLLRRLKSEVEFDLPPKREYIITCPMTVTQSQYYNSALKNDIRGFLEKKFAENMGNKQDSGTENKNPVPEPKNLNNSKRKAKQKAVEKIIKKIKLEDDSDFEFSSQENSDTDATKVIAQSNNNTSIIKRKMVNMNLKYKLMQLRKISNHPFLFDFPLINPADPESDYRIDESLVRSSGKLLVLDRLIPHLIKNGHRALLFSQMTKMIDILEYYLNFRKYKFCRIDGSVAHDERRRQINAFNIDPKINLFLLSTRAGGLGINLTGADTVIIIDSDWNPQMDLQAMDRVHRIGQTRPVIVYRLATANSIDEYIQLRANSKRKLEKIVIYQKQFKGIATLINAENTENVSGDQDNKKSIDSFKSSFTNSNISLDELTEILLNDKMDKVDHDLVKIAEEVDSIPLDKPIPRELIISDENLRTITDRSPEAYNNAYSTSK</sequence>
<dbReference type="Pfam" id="PF00176">
    <property type="entry name" value="SNF2-rel_dom"/>
    <property type="match status" value="1"/>
</dbReference>
<evidence type="ECO:0000256" key="2">
    <source>
        <dbReference type="ARBA" id="ARBA00007025"/>
    </source>
</evidence>
<dbReference type="InterPro" id="IPR038718">
    <property type="entry name" value="SNF2-like_sf"/>
</dbReference>
<dbReference type="GO" id="GO:0016787">
    <property type="term" value="F:hydrolase activity"/>
    <property type="evidence" value="ECO:0007669"/>
    <property type="project" value="UniProtKB-KW"/>
</dbReference>
<dbReference type="EMBL" id="MBFS01003019">
    <property type="protein sequence ID" value="PVU89778.1"/>
    <property type="molecule type" value="Genomic_DNA"/>
</dbReference>
<reference evidence="12 13" key="1">
    <citation type="journal article" date="2018" name="MBio">
        <title>Comparative Genomics Reveals the Core Gene Toolbox for the Fungus-Insect Symbiosis.</title>
        <authorList>
            <person name="Wang Y."/>
            <person name="Stata M."/>
            <person name="Wang W."/>
            <person name="Stajich J.E."/>
            <person name="White M.M."/>
            <person name="Moncalvo J.M."/>
        </authorList>
    </citation>
    <scope>NUCLEOTIDE SEQUENCE [LARGE SCALE GENOMIC DNA]</scope>
    <source>
        <strain evidence="12 13">SC-DP-2</strain>
    </source>
</reference>
<dbReference type="Pfam" id="PF00271">
    <property type="entry name" value="Helicase_C"/>
    <property type="match status" value="1"/>
</dbReference>
<dbReference type="PANTHER" id="PTHR10799">
    <property type="entry name" value="SNF2/RAD54 HELICASE FAMILY"/>
    <property type="match status" value="1"/>
</dbReference>
<feature type="region of interest" description="Disordered" evidence="9">
    <location>
        <begin position="1"/>
        <end position="24"/>
    </location>
</feature>
<dbReference type="InterPro" id="IPR000330">
    <property type="entry name" value="SNF2_N"/>
</dbReference>
<feature type="compositionally biased region" description="Polar residues" evidence="9">
    <location>
        <begin position="94"/>
        <end position="105"/>
    </location>
</feature>
<keyword evidence="5" id="KW-0347">Helicase</keyword>
<evidence type="ECO:0000256" key="4">
    <source>
        <dbReference type="ARBA" id="ARBA00022801"/>
    </source>
</evidence>
<dbReference type="AlphaFoldDB" id="A0A2T9YBR4"/>
<evidence type="ECO:0000256" key="5">
    <source>
        <dbReference type="ARBA" id="ARBA00022806"/>
    </source>
</evidence>
<feature type="compositionally biased region" description="Basic and acidic residues" evidence="9">
    <location>
        <begin position="135"/>
        <end position="148"/>
    </location>
</feature>
<feature type="region of interest" description="Disordered" evidence="9">
    <location>
        <begin position="439"/>
        <end position="467"/>
    </location>
</feature>
<feature type="compositionally biased region" description="Basic and acidic residues" evidence="9">
    <location>
        <begin position="15"/>
        <end position="24"/>
    </location>
</feature>
<dbReference type="GO" id="GO:0005634">
    <property type="term" value="C:nucleus"/>
    <property type="evidence" value="ECO:0007669"/>
    <property type="project" value="UniProtKB-SubCell"/>
</dbReference>
<comment type="subcellular location">
    <subcellularLocation>
        <location evidence="1">Nucleus</location>
    </subcellularLocation>
</comment>
<evidence type="ECO:0000256" key="8">
    <source>
        <dbReference type="ARBA" id="ARBA00023242"/>
    </source>
</evidence>
<dbReference type="PROSITE" id="PS51192">
    <property type="entry name" value="HELICASE_ATP_BIND_1"/>
    <property type="match status" value="1"/>
</dbReference>
<keyword evidence="7" id="KW-0175">Coiled coil</keyword>
<accession>A0A2T9YBR4</accession>
<dbReference type="SUPFAM" id="SSF52540">
    <property type="entry name" value="P-loop containing nucleoside triphosphate hydrolases"/>
    <property type="match status" value="2"/>
</dbReference>
<keyword evidence="8" id="KW-0539">Nucleus</keyword>
<dbReference type="STRING" id="133381.A0A2T9YBR4"/>
<feature type="compositionally biased region" description="Polar residues" evidence="9">
    <location>
        <begin position="440"/>
        <end position="450"/>
    </location>
</feature>